<reference evidence="2 3" key="2">
    <citation type="journal article" date="2016" name="Stand. Genomic Sci.">
        <title>Complete genome sequence of 'Halanaeroarchaeum sulfurireducens' M27-SA2, a sulfur-reducing and acetate-oxidizing haloarchaeon from the deep-sea hypersaline anoxic lake Medee.</title>
        <authorList>
            <person name="Messina E."/>
            <person name="Sorokin D.Y."/>
            <person name="Kublanov I.V."/>
            <person name="Toshchakov S."/>
            <person name="Lopatina A."/>
            <person name="Arcadi E."/>
            <person name="Smedile F."/>
            <person name="La Spada G."/>
            <person name="La Cono V."/>
            <person name="Yakimov M.M."/>
        </authorList>
    </citation>
    <scope>NUCLEOTIDE SEQUENCE [LARGE SCALE GENOMIC DNA]</scope>
    <source>
        <strain evidence="2 3">M27-SA2</strain>
    </source>
</reference>
<dbReference type="RefSeq" id="WP_054519903.1">
    <property type="nucleotide sequence ID" value="NZ_CP011564.1"/>
</dbReference>
<organism evidence="2 3">
    <name type="scientific">Halanaeroarchaeum sulfurireducens</name>
    <dbReference type="NCBI Taxonomy" id="1604004"/>
    <lineage>
        <taxon>Archaea</taxon>
        <taxon>Methanobacteriati</taxon>
        <taxon>Methanobacteriota</taxon>
        <taxon>Stenosarchaea group</taxon>
        <taxon>Halobacteria</taxon>
        <taxon>Halobacteriales</taxon>
        <taxon>Halobacteriaceae</taxon>
        <taxon>Halanaeroarchaeum</taxon>
    </lineage>
</organism>
<name>A0A0N9N5E5_9EURY</name>
<gene>
    <name evidence="2" type="ORF">HLASA_2023</name>
</gene>
<dbReference type="EMBL" id="CP011564">
    <property type="protein sequence ID" value="ALG82898.1"/>
    <property type="molecule type" value="Genomic_DNA"/>
</dbReference>
<feature type="region of interest" description="Disordered" evidence="1">
    <location>
        <begin position="130"/>
        <end position="175"/>
    </location>
</feature>
<dbReference type="GeneID" id="26011354"/>
<dbReference type="KEGG" id="hsf:HLASA_2023"/>
<feature type="compositionally biased region" description="Polar residues" evidence="1">
    <location>
        <begin position="145"/>
        <end position="154"/>
    </location>
</feature>
<accession>A0A0N9N5E5</accession>
<proteinExistence type="predicted"/>
<evidence type="ECO:0000313" key="2">
    <source>
        <dbReference type="EMBL" id="ALG82898.1"/>
    </source>
</evidence>
<dbReference type="Proteomes" id="UP000060390">
    <property type="component" value="Chromosome"/>
</dbReference>
<dbReference type="STRING" id="1604004.HLASA_2023"/>
<protein>
    <submittedName>
        <fullName evidence="2">Uncharacterized protein</fullName>
    </submittedName>
</protein>
<evidence type="ECO:0000313" key="3">
    <source>
        <dbReference type="Proteomes" id="UP000060390"/>
    </source>
</evidence>
<reference evidence="3" key="1">
    <citation type="submission" date="2015-05" db="EMBL/GenBank/DDBJ databases">
        <title>Complete genome sequence of Halanaeroarchaeum sulfurireducens type strain M27-SA2, a sulfate-reducer haloarchaeon from marine anoxic lake Medee.</title>
        <authorList>
            <person name="Messina E."/>
            <person name="Kublanov I.V."/>
            <person name="Toshchakov S."/>
            <person name="Arcadi E."/>
            <person name="La Spada G."/>
            <person name="La Cono V."/>
            <person name="Yakimov M.M."/>
        </authorList>
    </citation>
    <scope>NUCLEOTIDE SEQUENCE [LARGE SCALE GENOMIC DNA]</scope>
    <source>
        <strain evidence="3">M27-SA2</strain>
    </source>
</reference>
<evidence type="ECO:0000256" key="1">
    <source>
        <dbReference type="SAM" id="MobiDB-lite"/>
    </source>
</evidence>
<sequence length="187" mass="19714">MVLTGPRDGSNDTADVVTVGDIVLAGVTRVDGSGGWNAPSKTTEEGFEYDSYVDTEPLSASIEAWVDDSELRELKRLRESTEPFPASVDSVSLDLAKLEDLSVEVEGNIRSHRKVTIEIVEVREATVGTTEISISTPSGDMGTAASDSSPSVAQPQDDDSGTTDETTNSNGIAEFLGDVQDGLAGLF</sequence>
<dbReference type="AlphaFoldDB" id="A0A0N9N5E5"/>